<comment type="caution">
    <text evidence="2">The sequence shown here is derived from an EMBL/GenBank/DDBJ whole genome shotgun (WGS) entry which is preliminary data.</text>
</comment>
<organism evidence="2 3">
    <name type="scientific">Denitromonas iodatirespirans</name>
    <dbReference type="NCBI Taxonomy" id="2795389"/>
    <lineage>
        <taxon>Bacteria</taxon>
        <taxon>Pseudomonadati</taxon>
        <taxon>Pseudomonadota</taxon>
        <taxon>Betaproteobacteria</taxon>
        <taxon>Rhodocyclales</taxon>
        <taxon>Zoogloeaceae</taxon>
        <taxon>Denitromonas</taxon>
    </lineage>
</organism>
<evidence type="ECO:0000259" key="1">
    <source>
        <dbReference type="Pfam" id="PF04965"/>
    </source>
</evidence>
<sequence length="122" mass="13796">MTTRLHFPYQFDGRGRTREDDEAAWIRGLIEQVLFTAPGERVMRPDFGSGLRELVFAPNSPELAATTQFLVQGALQQWLAELITVEAVEVEAVDARLSVTVQYRIRRTETRQRESFVQGGAA</sequence>
<proteinExistence type="predicted"/>
<dbReference type="EMBL" id="JAEKFT010000002">
    <property type="protein sequence ID" value="MBT0959878.1"/>
    <property type="molecule type" value="Genomic_DNA"/>
</dbReference>
<reference evidence="3" key="1">
    <citation type="journal article" date="2022" name="ISME J.">
        <title>Genetic and phylogenetic analysis of dissimilatory iodate-reducing bacteria identifies potential niches across the world's oceans.</title>
        <authorList>
            <person name="Reyes-Umana V."/>
            <person name="Henning Z."/>
            <person name="Lee K."/>
            <person name="Barnum T.P."/>
            <person name="Coates J.D."/>
        </authorList>
    </citation>
    <scope>NUCLEOTIDE SEQUENCE [LARGE SCALE GENOMIC DNA]</scope>
    <source>
        <strain evidence="3">IR12</strain>
    </source>
</reference>
<keyword evidence="3" id="KW-1185">Reference proteome</keyword>
<protein>
    <submittedName>
        <fullName evidence="2">GPW/gp25 family protein</fullName>
    </submittedName>
</protein>
<name>A0A944D8B7_DENI1</name>
<dbReference type="InterPro" id="IPR007048">
    <property type="entry name" value="IraD/Gp25-like"/>
</dbReference>
<dbReference type="SUPFAM" id="SSF160719">
    <property type="entry name" value="gpW/gp25-like"/>
    <property type="match status" value="1"/>
</dbReference>
<dbReference type="Proteomes" id="UP000694660">
    <property type="component" value="Unassembled WGS sequence"/>
</dbReference>
<dbReference type="Gene3D" id="3.10.450.40">
    <property type="match status" value="1"/>
</dbReference>
<dbReference type="RefSeq" id="WP_214359646.1">
    <property type="nucleotide sequence ID" value="NZ_JAEKFT010000002.1"/>
</dbReference>
<evidence type="ECO:0000313" key="3">
    <source>
        <dbReference type="Proteomes" id="UP000694660"/>
    </source>
</evidence>
<accession>A0A944D8B7</accession>
<evidence type="ECO:0000313" key="2">
    <source>
        <dbReference type="EMBL" id="MBT0959878.1"/>
    </source>
</evidence>
<feature type="domain" description="IraD/Gp25-like" evidence="1">
    <location>
        <begin position="24"/>
        <end position="109"/>
    </location>
</feature>
<gene>
    <name evidence="2" type="ORF">I8J34_01720</name>
</gene>
<dbReference type="AlphaFoldDB" id="A0A944D8B7"/>
<dbReference type="Pfam" id="PF04965">
    <property type="entry name" value="GPW_gp25"/>
    <property type="match status" value="1"/>
</dbReference>